<feature type="compositionally biased region" description="Basic and acidic residues" evidence="1">
    <location>
        <begin position="134"/>
        <end position="145"/>
    </location>
</feature>
<keyword evidence="3" id="KW-1185">Reference proteome</keyword>
<gene>
    <name evidence="2" type="ORF">EC957_000286</name>
</gene>
<dbReference type="AlphaFoldDB" id="A0A9P6F7Z4"/>
<proteinExistence type="predicted"/>
<evidence type="ECO:0000256" key="1">
    <source>
        <dbReference type="SAM" id="MobiDB-lite"/>
    </source>
</evidence>
<dbReference type="Proteomes" id="UP000723463">
    <property type="component" value="Unassembled WGS sequence"/>
</dbReference>
<name>A0A9P6F7Z4_9FUNG</name>
<comment type="caution">
    <text evidence="2">The sequence shown here is derived from an EMBL/GenBank/DDBJ whole genome shotgun (WGS) entry which is preliminary data.</text>
</comment>
<evidence type="ECO:0000313" key="3">
    <source>
        <dbReference type="Proteomes" id="UP000723463"/>
    </source>
</evidence>
<dbReference type="EMBL" id="JAAAXW010000100">
    <property type="protein sequence ID" value="KAF9544017.1"/>
    <property type="molecule type" value="Genomic_DNA"/>
</dbReference>
<protein>
    <submittedName>
        <fullName evidence="2">Uncharacterized protein</fullName>
    </submittedName>
</protein>
<evidence type="ECO:0000313" key="2">
    <source>
        <dbReference type="EMBL" id="KAF9544017.1"/>
    </source>
</evidence>
<accession>A0A9P6F7Z4</accession>
<sequence length="145" mass="16090">MCDPPNSLIKQDRENLANLTRGIAQANPDNYARRANDATNLARMVRMLKDMMNPADFGLLGPCRITVRSTAPLAPLVHSTQMSPRRPRWLSSTTRTPGLYCRSSSTQWPAGYPAAYDFQPACTSDSRHRSGCPDSHEAAPRSEEE</sequence>
<feature type="region of interest" description="Disordered" evidence="1">
    <location>
        <begin position="119"/>
        <end position="145"/>
    </location>
</feature>
<organism evidence="2 3">
    <name type="scientific">Mortierella hygrophila</name>
    <dbReference type="NCBI Taxonomy" id="979708"/>
    <lineage>
        <taxon>Eukaryota</taxon>
        <taxon>Fungi</taxon>
        <taxon>Fungi incertae sedis</taxon>
        <taxon>Mucoromycota</taxon>
        <taxon>Mortierellomycotina</taxon>
        <taxon>Mortierellomycetes</taxon>
        <taxon>Mortierellales</taxon>
        <taxon>Mortierellaceae</taxon>
        <taxon>Mortierella</taxon>
    </lineage>
</organism>
<reference evidence="2" key="1">
    <citation type="journal article" date="2020" name="Fungal Divers.">
        <title>Resolving the Mortierellaceae phylogeny through synthesis of multi-gene phylogenetics and phylogenomics.</title>
        <authorList>
            <person name="Vandepol N."/>
            <person name="Liber J."/>
            <person name="Desiro A."/>
            <person name="Na H."/>
            <person name="Kennedy M."/>
            <person name="Barry K."/>
            <person name="Grigoriev I.V."/>
            <person name="Miller A.N."/>
            <person name="O'Donnell K."/>
            <person name="Stajich J.E."/>
            <person name="Bonito G."/>
        </authorList>
    </citation>
    <scope>NUCLEOTIDE SEQUENCE</scope>
    <source>
        <strain evidence="2">NRRL 2591</strain>
    </source>
</reference>